<dbReference type="Pfam" id="PF03799">
    <property type="entry name" value="FtsQ_DivIB_C"/>
    <property type="match status" value="1"/>
</dbReference>
<name>A0A9W6HSM8_9MICO</name>
<evidence type="ECO:0000256" key="3">
    <source>
        <dbReference type="ARBA" id="ARBA00022618"/>
    </source>
</evidence>
<dbReference type="PANTHER" id="PTHR37820">
    <property type="entry name" value="CELL DIVISION PROTEIN DIVIB"/>
    <property type="match status" value="1"/>
</dbReference>
<comment type="subcellular location">
    <subcellularLocation>
        <location evidence="1">Membrane</location>
    </subcellularLocation>
</comment>
<feature type="transmembrane region" description="Helical" evidence="9">
    <location>
        <begin position="129"/>
        <end position="150"/>
    </location>
</feature>
<feature type="region of interest" description="Disordered" evidence="8">
    <location>
        <begin position="1"/>
        <end position="51"/>
    </location>
</feature>
<dbReference type="PANTHER" id="PTHR37820:SF1">
    <property type="entry name" value="CELL DIVISION PROTEIN FTSQ"/>
    <property type="match status" value="1"/>
</dbReference>
<dbReference type="InterPro" id="IPR005548">
    <property type="entry name" value="Cell_div_FtsQ/DivIB_C"/>
</dbReference>
<evidence type="ECO:0000256" key="1">
    <source>
        <dbReference type="ARBA" id="ARBA00004370"/>
    </source>
</evidence>
<dbReference type="EMBL" id="BSET01000002">
    <property type="protein sequence ID" value="GLK02157.1"/>
    <property type="molecule type" value="Genomic_DNA"/>
</dbReference>
<dbReference type="PROSITE" id="PS51779">
    <property type="entry name" value="POTRA"/>
    <property type="match status" value="1"/>
</dbReference>
<keyword evidence="7" id="KW-0131">Cell cycle</keyword>
<keyword evidence="2" id="KW-1003">Cell membrane</keyword>
<keyword evidence="12" id="KW-1185">Reference proteome</keyword>
<evidence type="ECO:0000313" key="11">
    <source>
        <dbReference type="EMBL" id="GLK02157.1"/>
    </source>
</evidence>
<dbReference type="GO" id="GO:0005886">
    <property type="term" value="C:plasma membrane"/>
    <property type="evidence" value="ECO:0007669"/>
    <property type="project" value="TreeGrafter"/>
</dbReference>
<keyword evidence="5 9" id="KW-1133">Transmembrane helix</keyword>
<evidence type="ECO:0000256" key="4">
    <source>
        <dbReference type="ARBA" id="ARBA00022692"/>
    </source>
</evidence>
<evidence type="ECO:0000256" key="6">
    <source>
        <dbReference type="ARBA" id="ARBA00023136"/>
    </source>
</evidence>
<keyword evidence="6 9" id="KW-0472">Membrane</keyword>
<dbReference type="RefSeq" id="WP_271171551.1">
    <property type="nucleotide sequence ID" value="NZ_BAAAUM010000002.1"/>
</dbReference>
<evidence type="ECO:0000256" key="2">
    <source>
        <dbReference type="ARBA" id="ARBA00022475"/>
    </source>
</evidence>
<dbReference type="Proteomes" id="UP001142325">
    <property type="component" value="Unassembled WGS sequence"/>
</dbReference>
<dbReference type="InterPro" id="IPR034746">
    <property type="entry name" value="POTRA"/>
</dbReference>
<reference evidence="11" key="2">
    <citation type="submission" date="2023-01" db="EMBL/GenBank/DDBJ databases">
        <authorList>
            <person name="Sun Q."/>
            <person name="Evtushenko L."/>
        </authorList>
    </citation>
    <scope>NUCLEOTIDE SEQUENCE</scope>
    <source>
        <strain evidence="11">VKM Ac-1958</strain>
    </source>
</reference>
<dbReference type="Pfam" id="PF08478">
    <property type="entry name" value="POTRA_1"/>
    <property type="match status" value="1"/>
</dbReference>
<reference evidence="11" key="1">
    <citation type="journal article" date="2014" name="Int. J. Syst. Evol. Microbiol.">
        <title>Complete genome sequence of Corynebacterium casei LMG S-19264T (=DSM 44701T), isolated from a smear-ripened cheese.</title>
        <authorList>
            <consortium name="US DOE Joint Genome Institute (JGI-PGF)"/>
            <person name="Walter F."/>
            <person name="Albersmeier A."/>
            <person name="Kalinowski J."/>
            <person name="Ruckert C."/>
        </authorList>
    </citation>
    <scope>NUCLEOTIDE SEQUENCE</scope>
    <source>
        <strain evidence="11">VKM Ac-1958</strain>
    </source>
</reference>
<keyword evidence="3" id="KW-0132">Cell division</keyword>
<dbReference type="AlphaFoldDB" id="A0A9W6HSM8"/>
<evidence type="ECO:0000256" key="5">
    <source>
        <dbReference type="ARBA" id="ARBA00022989"/>
    </source>
</evidence>
<sequence>MRRPSPIPRSSTPAEEQELSVADEFAQRRSLRERLIPGTPDPLTTEDVVSDDSETLPIAPYLGTWGRADSAVPLAADATPARPVPEPSETPSRREPLSPRDLWKATRARRKTLRAEIRRFTQRSRRRRLTGIAITAAVLLVIVGSVGAAYSPLFAVQKITVAGVQSLDASVVELALADQLGTPLALVSSEAVKESLSAFPMIETYTLEAHPPNDLTVRVVERTPVGMLDNGAGYTVVDAAGVALLTSAQRPDGFAMLEIEGGVESPAFAAAGKVMRTLPAALRAQVEVVTASTPNDVRLRLFSGAEIAWGSGEDSALKAHVLELTMATSPGFALYDVSSPEAVVVG</sequence>
<gene>
    <name evidence="11" type="ORF">GCM10017596_18720</name>
</gene>
<dbReference type="GO" id="GO:0051301">
    <property type="term" value="P:cell division"/>
    <property type="evidence" value="ECO:0007669"/>
    <property type="project" value="UniProtKB-KW"/>
</dbReference>
<organism evidence="11 12">
    <name type="scientific">Microbacterium keratanolyticum</name>
    <dbReference type="NCBI Taxonomy" id="67574"/>
    <lineage>
        <taxon>Bacteria</taxon>
        <taxon>Bacillati</taxon>
        <taxon>Actinomycetota</taxon>
        <taxon>Actinomycetes</taxon>
        <taxon>Micrococcales</taxon>
        <taxon>Microbacteriaceae</taxon>
        <taxon>Microbacterium</taxon>
    </lineage>
</organism>
<keyword evidence="4 9" id="KW-0812">Transmembrane</keyword>
<dbReference type="Gene3D" id="3.10.20.310">
    <property type="entry name" value="membrane protein fhac"/>
    <property type="match status" value="1"/>
</dbReference>
<feature type="domain" description="POTRA" evidence="10">
    <location>
        <begin position="154"/>
        <end position="222"/>
    </location>
</feature>
<evidence type="ECO:0000313" key="12">
    <source>
        <dbReference type="Proteomes" id="UP001142325"/>
    </source>
</evidence>
<feature type="region of interest" description="Disordered" evidence="8">
    <location>
        <begin position="77"/>
        <end position="98"/>
    </location>
</feature>
<protein>
    <recommendedName>
        <fullName evidence="10">POTRA domain-containing protein</fullName>
    </recommendedName>
</protein>
<dbReference type="InterPro" id="IPR013685">
    <property type="entry name" value="POTRA_FtsQ_type"/>
</dbReference>
<proteinExistence type="predicted"/>
<comment type="caution">
    <text evidence="11">The sequence shown here is derived from an EMBL/GenBank/DDBJ whole genome shotgun (WGS) entry which is preliminary data.</text>
</comment>
<feature type="compositionally biased region" description="Basic and acidic residues" evidence="8">
    <location>
        <begin position="25"/>
        <end position="35"/>
    </location>
</feature>
<evidence type="ECO:0000259" key="10">
    <source>
        <dbReference type="PROSITE" id="PS51779"/>
    </source>
</evidence>
<accession>A0A9W6HSM8</accession>
<evidence type="ECO:0000256" key="9">
    <source>
        <dbReference type="SAM" id="Phobius"/>
    </source>
</evidence>
<evidence type="ECO:0000256" key="8">
    <source>
        <dbReference type="SAM" id="MobiDB-lite"/>
    </source>
</evidence>
<evidence type="ECO:0000256" key="7">
    <source>
        <dbReference type="ARBA" id="ARBA00023306"/>
    </source>
</evidence>
<dbReference type="InterPro" id="IPR050487">
    <property type="entry name" value="FtsQ_DivIB"/>
</dbReference>